<dbReference type="AlphaFoldDB" id="A0A6C2UK92"/>
<comment type="catalytic activity">
    <reaction evidence="5">
        <text>Hydrolysis of terminal, non-reducing alpha-D-galactose residues in alpha-D-galactosides, including galactose oligosaccharides, galactomannans and galactolipids.</text>
        <dbReference type="EC" id="3.2.1.22"/>
    </reaction>
</comment>
<evidence type="ECO:0000313" key="8">
    <source>
        <dbReference type="Proteomes" id="UP000346198"/>
    </source>
</evidence>
<dbReference type="GO" id="GO:0005509">
    <property type="term" value="F:calcium ion binding"/>
    <property type="evidence" value="ECO:0007669"/>
    <property type="project" value="InterPro"/>
</dbReference>
<dbReference type="SUPFAM" id="SSF51011">
    <property type="entry name" value="Glycosyl hydrolase domain"/>
    <property type="match status" value="1"/>
</dbReference>
<organism evidence="7 8">
    <name type="scientific">Pontiella sulfatireligans</name>
    <dbReference type="NCBI Taxonomy" id="2750658"/>
    <lineage>
        <taxon>Bacteria</taxon>
        <taxon>Pseudomonadati</taxon>
        <taxon>Kiritimatiellota</taxon>
        <taxon>Kiritimatiellia</taxon>
        <taxon>Kiritimatiellales</taxon>
        <taxon>Pontiellaceae</taxon>
        <taxon>Pontiella</taxon>
    </lineage>
</organism>
<dbReference type="InterPro" id="IPR041233">
    <property type="entry name" value="Melibiase_C"/>
</dbReference>
<dbReference type="Gene3D" id="2.60.40.10">
    <property type="entry name" value="Immunoglobulins"/>
    <property type="match status" value="1"/>
</dbReference>
<evidence type="ECO:0000256" key="5">
    <source>
        <dbReference type="RuleBase" id="RU361168"/>
    </source>
</evidence>
<dbReference type="InterPro" id="IPR015919">
    <property type="entry name" value="Cadherin-like_sf"/>
</dbReference>
<protein>
    <recommendedName>
        <fullName evidence="5">Alpha-galactosidase</fullName>
        <ecNumber evidence="5">3.2.1.22</ecNumber>
    </recommendedName>
    <alternativeName>
        <fullName evidence="5">Melibiase</fullName>
    </alternativeName>
</protein>
<dbReference type="InterPro" id="IPR013783">
    <property type="entry name" value="Ig-like_fold"/>
</dbReference>
<dbReference type="InterPro" id="IPR017853">
    <property type="entry name" value="GH"/>
</dbReference>
<dbReference type="InterPro" id="IPR013785">
    <property type="entry name" value="Aldolase_TIM"/>
</dbReference>
<dbReference type="Gene3D" id="2.60.40.1180">
    <property type="entry name" value="Golgi alpha-mannosidase II"/>
    <property type="match status" value="1"/>
</dbReference>
<evidence type="ECO:0000313" key="7">
    <source>
        <dbReference type="EMBL" id="VGO20652.1"/>
    </source>
</evidence>
<dbReference type="PANTHER" id="PTHR11452:SF75">
    <property type="entry name" value="ALPHA-GALACTOSIDASE MEL1"/>
    <property type="match status" value="1"/>
</dbReference>
<dbReference type="CDD" id="cd14792">
    <property type="entry name" value="GH27"/>
    <property type="match status" value="1"/>
</dbReference>
<keyword evidence="3 5" id="KW-0378">Hydrolase</keyword>
<dbReference type="Pfam" id="PF17801">
    <property type="entry name" value="Melibiase_C"/>
    <property type="match status" value="1"/>
</dbReference>
<keyword evidence="8" id="KW-1185">Reference proteome</keyword>
<dbReference type="EC" id="3.2.1.22" evidence="5"/>
<dbReference type="InterPro" id="IPR013780">
    <property type="entry name" value="Glyco_hydro_b"/>
</dbReference>
<name>A0A6C2UK92_9BACT</name>
<evidence type="ECO:0000259" key="6">
    <source>
        <dbReference type="Pfam" id="PF17801"/>
    </source>
</evidence>
<evidence type="ECO:0000256" key="1">
    <source>
        <dbReference type="ARBA" id="ARBA00009743"/>
    </source>
</evidence>
<dbReference type="GO" id="GO:0016020">
    <property type="term" value="C:membrane"/>
    <property type="evidence" value="ECO:0007669"/>
    <property type="project" value="InterPro"/>
</dbReference>
<sequence>MANAINTIYEPECGTGKYILTPPEPLFPRINGASVFGVRMGSPFLYTIPATGERPLHFSAEGLPEGLQLNAASGIISGAIADRSHREHPVVLRAKNAHGEAEKKFTVVVGGTICLTPPMGWNSWNCWKVLVDQDKVLASARAMVDKGLINHGWSYVNIDDAWQGRRGGKYNAIQPDPSAFSDIGKVCDEIHAMGLKTGIYSSPWITTYAGRIGGSSDDSNGQWNAAVMAPAKMPEKKAFQRVGAYVFDENDAAQWAEWGIDYLKYDWKPNDPESTLRMADALKSCGRDIVYSLSNTAPLEHAELYGREVNCWRTAGDLKDRWDQKGPHLNLREQWELHRTWIEEGVRGGPGHFPDADMLVVGDVSTSHEGELAPTNLTADEQYAHISLWILWACPLLIGCPIDTLDAFTLNLLTNAEVLDVHQDAVAVSGKSVRAADGNEIIVKDLADGGKAVGLFNLNAEPAVVELNWKGAGLRGPKTIRDLWRQKDVGVFENTFATRVQPNGVVLIRAT</sequence>
<dbReference type="PRINTS" id="PR00740">
    <property type="entry name" value="GLHYDRLASE27"/>
</dbReference>
<evidence type="ECO:0000256" key="2">
    <source>
        <dbReference type="ARBA" id="ARBA00022729"/>
    </source>
</evidence>
<proteinExistence type="inferred from homology"/>
<accession>A0A6C2UK92</accession>
<dbReference type="PANTHER" id="PTHR11452">
    <property type="entry name" value="ALPHA-GALACTOSIDASE/ALPHA-N-ACETYLGALACTOSAMINIDASE"/>
    <property type="match status" value="1"/>
</dbReference>
<keyword evidence="4 5" id="KW-0326">Glycosidase</keyword>
<evidence type="ECO:0000256" key="4">
    <source>
        <dbReference type="ARBA" id="ARBA00023295"/>
    </source>
</evidence>
<gene>
    <name evidence="7" type="primary">agaA_3</name>
    <name evidence="7" type="ORF">SCARR_02718</name>
</gene>
<dbReference type="Gene3D" id="3.20.20.70">
    <property type="entry name" value="Aldolase class I"/>
    <property type="match status" value="1"/>
</dbReference>
<dbReference type="Proteomes" id="UP000346198">
    <property type="component" value="Unassembled WGS sequence"/>
</dbReference>
<dbReference type="SUPFAM" id="SSF51445">
    <property type="entry name" value="(Trans)glycosidases"/>
    <property type="match status" value="1"/>
</dbReference>
<dbReference type="GO" id="GO:0004557">
    <property type="term" value="F:alpha-galactosidase activity"/>
    <property type="evidence" value="ECO:0007669"/>
    <property type="project" value="UniProtKB-EC"/>
</dbReference>
<dbReference type="Pfam" id="PF16499">
    <property type="entry name" value="Melibiase_2"/>
    <property type="match status" value="2"/>
</dbReference>
<dbReference type="Pfam" id="PF05345">
    <property type="entry name" value="He_PIG"/>
    <property type="match status" value="1"/>
</dbReference>
<dbReference type="InterPro" id="IPR002241">
    <property type="entry name" value="Glyco_hydro_27"/>
</dbReference>
<dbReference type="SUPFAM" id="SSF49313">
    <property type="entry name" value="Cadherin-like"/>
    <property type="match status" value="1"/>
</dbReference>
<dbReference type="EMBL" id="CAAHFH010000002">
    <property type="protein sequence ID" value="VGO20652.1"/>
    <property type="molecule type" value="Genomic_DNA"/>
</dbReference>
<comment type="similarity">
    <text evidence="1 5">Belongs to the glycosyl hydrolase 27 family.</text>
</comment>
<keyword evidence="5" id="KW-1015">Disulfide bond</keyword>
<reference evidence="7 8" key="1">
    <citation type="submission" date="2019-04" db="EMBL/GenBank/DDBJ databases">
        <authorList>
            <person name="Van Vliet M D."/>
        </authorList>
    </citation>
    <scope>NUCLEOTIDE SEQUENCE [LARGE SCALE GENOMIC DNA]</scope>
    <source>
        <strain evidence="7 8">F21</strain>
    </source>
</reference>
<evidence type="ECO:0000256" key="3">
    <source>
        <dbReference type="ARBA" id="ARBA00022801"/>
    </source>
</evidence>
<keyword evidence="2" id="KW-0732">Signal</keyword>
<feature type="domain" description="Alpha galactosidase C-terminal" evidence="6">
    <location>
        <begin position="438"/>
        <end position="509"/>
    </location>
</feature>
<dbReference type="GO" id="GO:0005975">
    <property type="term" value="P:carbohydrate metabolic process"/>
    <property type="evidence" value="ECO:0007669"/>
    <property type="project" value="InterPro"/>
</dbReference>
<dbReference type="RefSeq" id="WP_136062180.1">
    <property type="nucleotide sequence ID" value="NZ_CAAHFH010000002.1"/>
</dbReference>